<dbReference type="PANTHER" id="PTHR43431">
    <property type="entry name" value="OXIDOREDUCTASE, SHORT CHAIN DEHYDROGENASE/REDUCTASE FAMILY (AFU_ORTHOLOGUE AFUA_5G14000)"/>
    <property type="match status" value="1"/>
</dbReference>
<keyword evidence="2" id="KW-1185">Reference proteome</keyword>
<accession>A0A919LZ23</accession>
<dbReference type="InterPro" id="IPR036291">
    <property type="entry name" value="NAD(P)-bd_dom_sf"/>
</dbReference>
<reference evidence="1" key="1">
    <citation type="submission" date="2021-01" db="EMBL/GenBank/DDBJ databases">
        <title>Whole genome shotgun sequence of Actinoplanes cyaneus NBRC 14990.</title>
        <authorList>
            <person name="Komaki H."/>
            <person name="Tamura T."/>
        </authorList>
    </citation>
    <scope>NUCLEOTIDE SEQUENCE</scope>
    <source>
        <strain evidence="1">NBRC 14990</strain>
    </source>
</reference>
<dbReference type="Proteomes" id="UP000619479">
    <property type="component" value="Unassembled WGS sequence"/>
</dbReference>
<dbReference type="PRINTS" id="PR00081">
    <property type="entry name" value="GDHRDH"/>
</dbReference>
<proteinExistence type="predicted"/>
<dbReference type="AlphaFoldDB" id="A0A919LZ23"/>
<name>A0A919LZ23_9ACTN</name>
<dbReference type="Gene3D" id="3.40.50.720">
    <property type="entry name" value="NAD(P)-binding Rossmann-like Domain"/>
    <property type="match status" value="1"/>
</dbReference>
<dbReference type="EMBL" id="BOMH01000011">
    <property type="protein sequence ID" value="GID63605.1"/>
    <property type="molecule type" value="Genomic_DNA"/>
</dbReference>
<dbReference type="Pfam" id="PF00106">
    <property type="entry name" value="adh_short"/>
    <property type="match status" value="1"/>
</dbReference>
<dbReference type="InterPro" id="IPR002347">
    <property type="entry name" value="SDR_fam"/>
</dbReference>
<protein>
    <submittedName>
        <fullName evidence="1">Oxidoreductase</fullName>
    </submittedName>
</protein>
<organism evidence="1 2">
    <name type="scientific">Actinoplanes cyaneus</name>
    <dbReference type="NCBI Taxonomy" id="52696"/>
    <lineage>
        <taxon>Bacteria</taxon>
        <taxon>Bacillati</taxon>
        <taxon>Actinomycetota</taxon>
        <taxon>Actinomycetes</taxon>
        <taxon>Micromonosporales</taxon>
        <taxon>Micromonosporaceae</taxon>
        <taxon>Actinoplanes</taxon>
    </lineage>
</organism>
<evidence type="ECO:0000313" key="1">
    <source>
        <dbReference type="EMBL" id="GID63605.1"/>
    </source>
</evidence>
<dbReference type="SUPFAM" id="SSF51735">
    <property type="entry name" value="NAD(P)-binding Rossmann-fold domains"/>
    <property type="match status" value="1"/>
</dbReference>
<gene>
    <name evidence="1" type="ORF">Acy02nite_14860</name>
</gene>
<comment type="caution">
    <text evidence="1">The sequence shown here is derived from an EMBL/GenBank/DDBJ whole genome shotgun (WGS) entry which is preliminary data.</text>
</comment>
<sequence length="226" mass="22852">MPRTIAVVGAGPGLGLAVARAFGREGFHVGLIARDAARLAADVTTLAAEGVTASAHPADIRDRTALRAALERLGPVDVLEFSPGPQGAPITTAEATTVESATAQFELNVLGAIVAADTVLPAMLARGAGTLIFTTGASSILPIGILGSAGLAMAALRNWALSLHEQLASRGVHVGTVTIATGLAESNLTEVAAQYVAMWRSATPEHLIGDLDDLRARLAALTPAGG</sequence>
<evidence type="ECO:0000313" key="2">
    <source>
        <dbReference type="Proteomes" id="UP000619479"/>
    </source>
</evidence>
<dbReference type="PANTHER" id="PTHR43431:SF7">
    <property type="entry name" value="OXIDOREDUCTASE, SHORT CHAIN DEHYDROGENASE_REDUCTASE FAMILY (AFU_ORTHOLOGUE AFUA_5G14000)"/>
    <property type="match status" value="1"/>
</dbReference>
<dbReference type="RefSeq" id="WP_203739052.1">
    <property type="nucleotide sequence ID" value="NZ_BAAAUC010000041.1"/>
</dbReference>